<evidence type="ECO:0000256" key="1">
    <source>
        <dbReference type="SAM" id="Phobius"/>
    </source>
</evidence>
<evidence type="ECO:0000313" key="3">
    <source>
        <dbReference type="Proteomes" id="UP001165122"/>
    </source>
</evidence>
<feature type="transmembrane region" description="Helical" evidence="1">
    <location>
        <begin position="315"/>
        <end position="337"/>
    </location>
</feature>
<dbReference type="OrthoDB" id="10354865at2759"/>
<feature type="transmembrane region" description="Helical" evidence="1">
    <location>
        <begin position="113"/>
        <end position="131"/>
    </location>
</feature>
<gene>
    <name evidence="2" type="ORF">TrLO_g8752</name>
</gene>
<organism evidence="2 3">
    <name type="scientific">Triparma laevis f. longispina</name>
    <dbReference type="NCBI Taxonomy" id="1714387"/>
    <lineage>
        <taxon>Eukaryota</taxon>
        <taxon>Sar</taxon>
        <taxon>Stramenopiles</taxon>
        <taxon>Ochrophyta</taxon>
        <taxon>Bolidophyceae</taxon>
        <taxon>Parmales</taxon>
        <taxon>Triparmaceae</taxon>
        <taxon>Triparma</taxon>
    </lineage>
</organism>
<dbReference type="AlphaFoldDB" id="A0A9W7CAE5"/>
<dbReference type="Proteomes" id="UP001165122">
    <property type="component" value="Unassembled WGS sequence"/>
</dbReference>
<evidence type="ECO:0000313" key="2">
    <source>
        <dbReference type="EMBL" id="GMI02932.1"/>
    </source>
</evidence>
<feature type="transmembrane region" description="Helical" evidence="1">
    <location>
        <begin position="205"/>
        <end position="227"/>
    </location>
</feature>
<comment type="caution">
    <text evidence="2">The sequence shown here is derived from an EMBL/GenBank/DDBJ whole genome shotgun (WGS) entry which is preliminary data.</text>
</comment>
<accession>A0A9W7CAE5</accession>
<feature type="transmembrane region" description="Helical" evidence="1">
    <location>
        <begin position="349"/>
        <end position="368"/>
    </location>
</feature>
<proteinExistence type="predicted"/>
<sequence length="369" mass="38425">MFVAPTKEIGLILLTAGLFCWGSWPALRRNCAVEVGAFCPINVVSQLLTSVLLCLTLGMCVTGEAGGDVRFVDAIREQPLDLRAGAVFLGGFLLGNGDHIGALVMEHIGSLSYPVYAGVALVGGNLFNLLQVGTPNLGRLLVGLSLILFAILCMAWAVRQKEGAEAAEKGVQEALLPITGEEGLVEGTGREGGLEKGEKGGKKKLSVHVALTMCVMAGCCGSGWSPLSTYARPDVEEGGDDYGGLHNPYVCLFIFVLGECCAIPGVVFLGSKVNGGGLLDGFKELTGRKLLWGCGCGFLINLGYLGYFASSVVVAPNVAFSIASCNPLLSIVIDWTTGQFDGVERRTKVALAASIALYGAAIATLTSIA</sequence>
<reference evidence="3" key="1">
    <citation type="journal article" date="2023" name="Commun. Biol.">
        <title>Genome analysis of Parmales, the sister group of diatoms, reveals the evolutionary specialization of diatoms from phago-mixotrophs to photoautotrophs.</title>
        <authorList>
            <person name="Ban H."/>
            <person name="Sato S."/>
            <person name="Yoshikawa S."/>
            <person name="Yamada K."/>
            <person name="Nakamura Y."/>
            <person name="Ichinomiya M."/>
            <person name="Sato N."/>
            <person name="Blanc-Mathieu R."/>
            <person name="Endo H."/>
            <person name="Kuwata A."/>
            <person name="Ogata H."/>
        </authorList>
    </citation>
    <scope>NUCLEOTIDE SEQUENCE [LARGE SCALE GENOMIC DNA]</scope>
    <source>
        <strain evidence="3">NIES 3700</strain>
    </source>
</reference>
<feature type="transmembrane region" description="Helical" evidence="1">
    <location>
        <begin position="44"/>
        <end position="61"/>
    </location>
</feature>
<keyword evidence="1" id="KW-0472">Membrane</keyword>
<name>A0A9W7CAE5_9STRA</name>
<keyword evidence="1" id="KW-1133">Transmembrane helix</keyword>
<keyword evidence="1" id="KW-0812">Transmembrane</keyword>
<feature type="transmembrane region" description="Helical" evidence="1">
    <location>
        <begin position="137"/>
        <end position="158"/>
    </location>
</feature>
<protein>
    <submittedName>
        <fullName evidence="2">Uncharacterized protein</fullName>
    </submittedName>
</protein>
<keyword evidence="3" id="KW-1185">Reference proteome</keyword>
<dbReference type="EMBL" id="BRXW01000051">
    <property type="protein sequence ID" value="GMI02932.1"/>
    <property type="molecule type" value="Genomic_DNA"/>
</dbReference>
<feature type="transmembrane region" description="Helical" evidence="1">
    <location>
        <begin position="290"/>
        <end position="309"/>
    </location>
</feature>
<feature type="transmembrane region" description="Helical" evidence="1">
    <location>
        <begin position="247"/>
        <end position="269"/>
    </location>
</feature>